<sequence>MALTDSNRLGRELPRWSYILGNSRLPPILAADKNIGRRRQLVQGAVDGCPIEAHDLDAIPRLTSDLNGDITMTKATQAAPKRLTLVVGAANLNKAIASIKTRSAKLDADLHLVAVSCISHSAQHNDPDTMTRLIDALGKSARRQALIGWTLAYGAFTQDAAGKLVYDKTRRDAVLSDANIAAAECEPFWDFMPEKPYVQFDLEAAIKALLKKAETAIAKAEQDESKVPADKLAALRALADGAEVKVA</sequence>
<evidence type="ECO:0000313" key="1">
    <source>
        <dbReference type="EMBL" id="APU03142.1"/>
    </source>
</evidence>
<dbReference type="EMBL" id="KY117485">
    <property type="protein sequence ID" value="APU03142.1"/>
    <property type="molecule type" value="Genomic_DNA"/>
</dbReference>
<evidence type="ECO:0000313" key="2">
    <source>
        <dbReference type="Proteomes" id="UP000221958"/>
    </source>
</evidence>
<proteinExistence type="predicted"/>
<organism evidence="1 2">
    <name type="scientific">Ralstonia phage phiAp1</name>
    <dbReference type="NCBI Taxonomy" id="2783867"/>
    <lineage>
        <taxon>Viruses</taxon>
        <taxon>Duplodnaviria</taxon>
        <taxon>Heunggongvirae</taxon>
        <taxon>Uroviricota</taxon>
        <taxon>Caudoviricetes</taxon>
        <taxon>Autographivirales</taxon>
        <taxon>Autoscriptoviridae</taxon>
        <taxon>Ayakvirus</taxon>
        <taxon>Ayakvirus Ap1</taxon>
    </lineage>
</organism>
<protein>
    <submittedName>
        <fullName evidence="1">Uncharacterized protein</fullName>
    </submittedName>
</protein>
<accession>A0A1L7DS17</accession>
<name>A0A1L7DS17_9CAUD</name>
<keyword evidence="2" id="KW-1185">Reference proteome</keyword>
<dbReference type="Proteomes" id="UP000221958">
    <property type="component" value="Segment"/>
</dbReference>
<gene>
    <name evidence="1" type="ORF">phiAp1_01</name>
</gene>
<reference evidence="2" key="1">
    <citation type="submission" date="2016-11" db="EMBL/GenBank/DDBJ databases">
        <authorList>
            <person name="Xavier A.S."/>
            <person name="Silva F.P."/>
            <person name="Vidigal P.M.P."/>
            <person name="Lima T.T.M."/>
            <person name="Souza F.O."/>
            <person name="Alfenas-Zerbini P."/>
        </authorList>
    </citation>
    <scope>NUCLEOTIDE SEQUENCE [LARGE SCALE GENOMIC DNA]</scope>
</reference>